<feature type="transmembrane region" description="Helical" evidence="1">
    <location>
        <begin position="268"/>
        <end position="295"/>
    </location>
</feature>
<feature type="transmembrane region" description="Helical" evidence="1">
    <location>
        <begin position="227"/>
        <end position="248"/>
    </location>
</feature>
<gene>
    <name evidence="4" type="ORF">Zmor_026814</name>
</gene>
<feature type="chain" id="PRO_5041350519" description="Nose resistant-to-fluoxetine protein N-terminal domain-containing protein" evidence="2">
    <location>
        <begin position="20"/>
        <end position="638"/>
    </location>
</feature>
<keyword evidence="1" id="KW-0472">Membrane</keyword>
<sequence length="638" mass="72361">MSSNVVVLSLLLCFSSAFCNTELNYDTVYHEYVNEVIQFEAIKEKIQRSLLDIDEGTWVALQMLDASTKIPSGLLQGNVFDLGNFDECYAIKYEDIYGKYCLGTLQMTLPTQKYFDVFKFNNTQRRPKFNIHPQPRLADLSEEYIGYHFAACVPSNWSASDIPELSPGAIGTIVVLSLFLAAIVASTAFDIFLHYTNKEPPHELFISFSVLTNGRKIFKSTTNPDQLLCLNGIKAISMMWVIIGHEYSNALDAPLSNVLDVVEWQQNSANMFIMGATVSVDTFFVVGGLVTVYTFLKSMDKGVKFNIILYYIHRYLRLTPALVIMSLIHLYLLNQFANGPLWNVVDVILVETCEEGWWSTLLYITNYVQRGICVPQAWYLSVDMQLYVLSPIILIPLWRWPKIGLGALGLLAVAGCVVPFAIGYSENLGTMMTGDTTKYMNDYYIQTYTRFGPYVIGMILGYVLYKIKKSERKVRLSRLTTCILWLFFLTGLTACVYAGFPLDVAKEEDRWGNSMFLAFNRPAWAVALSGVIFLCVAGYGGPIDKFLSLPIFQFLTKLSYSMYLVHYAVITVRYSAMRNLWKFSDIAIMHAFWGDFIFTLVLSLILSLSFESPIIILEKYIFGRGTATQVQQKKKPEV</sequence>
<feature type="transmembrane region" description="Helical" evidence="1">
    <location>
        <begin position="445"/>
        <end position="467"/>
    </location>
</feature>
<feature type="domain" description="Nose resistant-to-fluoxetine protein N-terminal" evidence="3">
    <location>
        <begin position="16"/>
        <end position="192"/>
    </location>
</feature>
<evidence type="ECO:0000256" key="1">
    <source>
        <dbReference type="SAM" id="Phobius"/>
    </source>
</evidence>
<dbReference type="InterPro" id="IPR006621">
    <property type="entry name" value="Nose-resist-to-fluoxetine_N"/>
</dbReference>
<dbReference type="GO" id="GO:0016747">
    <property type="term" value="F:acyltransferase activity, transferring groups other than amino-acyl groups"/>
    <property type="evidence" value="ECO:0007669"/>
    <property type="project" value="InterPro"/>
</dbReference>
<keyword evidence="1" id="KW-0812">Transmembrane</keyword>
<dbReference type="AlphaFoldDB" id="A0AA38HXV3"/>
<reference evidence="4" key="1">
    <citation type="journal article" date="2023" name="G3 (Bethesda)">
        <title>Whole genome assemblies of Zophobas morio and Tenebrio molitor.</title>
        <authorList>
            <person name="Kaur S."/>
            <person name="Stinson S.A."/>
            <person name="diCenzo G.C."/>
        </authorList>
    </citation>
    <scope>NUCLEOTIDE SEQUENCE</scope>
    <source>
        <strain evidence="4">QUZm001</strain>
    </source>
</reference>
<accession>A0AA38HXV3</accession>
<keyword evidence="5" id="KW-1185">Reference proteome</keyword>
<evidence type="ECO:0000256" key="2">
    <source>
        <dbReference type="SAM" id="SignalP"/>
    </source>
</evidence>
<dbReference type="InterPro" id="IPR052728">
    <property type="entry name" value="O2_lipid_transport_reg"/>
</dbReference>
<feature type="transmembrane region" description="Helical" evidence="1">
    <location>
        <begin position="479"/>
        <end position="502"/>
    </location>
</feature>
<evidence type="ECO:0000313" key="4">
    <source>
        <dbReference type="EMBL" id="KAJ3644142.1"/>
    </source>
</evidence>
<feature type="signal peptide" evidence="2">
    <location>
        <begin position="1"/>
        <end position="19"/>
    </location>
</feature>
<dbReference type="PANTHER" id="PTHR11161:SF0">
    <property type="entry name" value="O-ACYLTRANSFERASE LIKE PROTEIN"/>
    <property type="match status" value="1"/>
</dbReference>
<comment type="caution">
    <text evidence="4">The sequence shown here is derived from an EMBL/GenBank/DDBJ whole genome shotgun (WGS) entry which is preliminary data.</text>
</comment>
<dbReference type="PANTHER" id="PTHR11161">
    <property type="entry name" value="O-ACYLTRANSFERASE"/>
    <property type="match status" value="1"/>
</dbReference>
<dbReference type="EMBL" id="JALNTZ010000008">
    <property type="protein sequence ID" value="KAJ3644142.1"/>
    <property type="molecule type" value="Genomic_DNA"/>
</dbReference>
<evidence type="ECO:0000313" key="5">
    <source>
        <dbReference type="Proteomes" id="UP001168821"/>
    </source>
</evidence>
<feature type="transmembrane region" description="Helical" evidence="1">
    <location>
        <begin position="405"/>
        <end position="425"/>
    </location>
</feature>
<dbReference type="InterPro" id="IPR002656">
    <property type="entry name" value="Acyl_transf_3_dom"/>
</dbReference>
<name>A0AA38HXV3_9CUCU</name>
<feature type="transmembrane region" description="Helical" evidence="1">
    <location>
        <begin position="522"/>
        <end position="542"/>
    </location>
</feature>
<feature type="transmembrane region" description="Helical" evidence="1">
    <location>
        <begin position="377"/>
        <end position="398"/>
    </location>
</feature>
<feature type="transmembrane region" description="Helical" evidence="1">
    <location>
        <begin position="554"/>
        <end position="576"/>
    </location>
</feature>
<dbReference type="Pfam" id="PF01757">
    <property type="entry name" value="Acyl_transf_3"/>
    <property type="match status" value="1"/>
</dbReference>
<keyword evidence="2" id="KW-0732">Signal</keyword>
<dbReference type="Pfam" id="PF20146">
    <property type="entry name" value="NRF"/>
    <property type="match status" value="1"/>
</dbReference>
<protein>
    <recommendedName>
        <fullName evidence="3">Nose resistant-to-fluoxetine protein N-terminal domain-containing protein</fullName>
    </recommendedName>
</protein>
<feature type="transmembrane region" description="Helical" evidence="1">
    <location>
        <begin position="596"/>
        <end position="617"/>
    </location>
</feature>
<dbReference type="Proteomes" id="UP001168821">
    <property type="component" value="Unassembled WGS sequence"/>
</dbReference>
<evidence type="ECO:0000259" key="3">
    <source>
        <dbReference type="SMART" id="SM00703"/>
    </source>
</evidence>
<feature type="transmembrane region" description="Helical" evidence="1">
    <location>
        <begin position="315"/>
        <end position="333"/>
    </location>
</feature>
<keyword evidence="1" id="KW-1133">Transmembrane helix</keyword>
<organism evidence="4 5">
    <name type="scientific">Zophobas morio</name>
    <dbReference type="NCBI Taxonomy" id="2755281"/>
    <lineage>
        <taxon>Eukaryota</taxon>
        <taxon>Metazoa</taxon>
        <taxon>Ecdysozoa</taxon>
        <taxon>Arthropoda</taxon>
        <taxon>Hexapoda</taxon>
        <taxon>Insecta</taxon>
        <taxon>Pterygota</taxon>
        <taxon>Neoptera</taxon>
        <taxon>Endopterygota</taxon>
        <taxon>Coleoptera</taxon>
        <taxon>Polyphaga</taxon>
        <taxon>Cucujiformia</taxon>
        <taxon>Tenebrionidae</taxon>
        <taxon>Zophobas</taxon>
    </lineage>
</organism>
<proteinExistence type="predicted"/>
<dbReference type="SMART" id="SM00703">
    <property type="entry name" value="NRF"/>
    <property type="match status" value="1"/>
</dbReference>
<feature type="transmembrane region" description="Helical" evidence="1">
    <location>
        <begin position="169"/>
        <end position="193"/>
    </location>
</feature>